<dbReference type="EMBL" id="CP013342">
    <property type="protein sequence ID" value="AMU95248.1"/>
    <property type="molecule type" value="Genomic_DNA"/>
</dbReference>
<evidence type="ECO:0008006" key="4">
    <source>
        <dbReference type="Google" id="ProtNLM"/>
    </source>
</evidence>
<gene>
    <name evidence="2" type="ORF">AOA14_11585</name>
</gene>
<sequence length="149" mass="16527">MFEGAPTIAQTIQLSVAPVFLLVAMGNLLNVFTGRLARVIDRSRKLTERHATTTGVEHSRLVEELRVIARRMRVINTAILFAVCGGLVVCILVSLLFLQYTAGFHLGVAVSLVFVLAMLFLLLSLGMFLYEVRLATHAILIPTEYLERN</sequence>
<protein>
    <recommendedName>
        <fullName evidence="4">DUF2721 domain-containing protein</fullName>
    </recommendedName>
</protein>
<name>A0A142VZK9_9SPHN</name>
<keyword evidence="1" id="KW-0472">Membrane</keyword>
<dbReference type="Proteomes" id="UP000076234">
    <property type="component" value="Chromosome"/>
</dbReference>
<evidence type="ECO:0000256" key="1">
    <source>
        <dbReference type="SAM" id="Phobius"/>
    </source>
</evidence>
<dbReference type="KEGG" id="ster:AOA14_11585"/>
<feature type="transmembrane region" description="Helical" evidence="1">
    <location>
        <begin position="12"/>
        <end position="32"/>
    </location>
</feature>
<dbReference type="RefSeq" id="WP_062901920.1">
    <property type="nucleotide sequence ID" value="NZ_CP013342.1"/>
</dbReference>
<evidence type="ECO:0000313" key="3">
    <source>
        <dbReference type="Proteomes" id="UP000076234"/>
    </source>
</evidence>
<evidence type="ECO:0000313" key="2">
    <source>
        <dbReference type="EMBL" id="AMU95248.1"/>
    </source>
</evidence>
<keyword evidence="1" id="KW-0812">Transmembrane</keyword>
<reference evidence="3" key="1">
    <citation type="submission" date="2015-11" db="EMBL/GenBank/DDBJ databases">
        <title>Complete genome sequence of a polyethylene glycol-degrading strain Sphingopyxis terrae strain 203-1 (NBRC 15098).</title>
        <authorList>
            <person name="Yoshiyuki O."/>
            <person name="Shouta N."/>
            <person name="Nagata Y."/>
            <person name="Numata M."/>
            <person name="Tsuchikane K."/>
            <person name="Hosoyama A."/>
            <person name="Yamazoe A."/>
            <person name="Tsuda M."/>
            <person name="Fujita N."/>
            <person name="Kawai F."/>
        </authorList>
    </citation>
    <scope>NUCLEOTIDE SEQUENCE [LARGE SCALE GENOMIC DNA]</scope>
    <source>
        <strain evidence="3">203-1</strain>
    </source>
</reference>
<organism evidence="2 3">
    <name type="scientific">Sphingopyxis terrae subsp. terrae NBRC 15098</name>
    <dbReference type="NCBI Taxonomy" id="1219058"/>
    <lineage>
        <taxon>Bacteria</taxon>
        <taxon>Pseudomonadati</taxon>
        <taxon>Pseudomonadota</taxon>
        <taxon>Alphaproteobacteria</taxon>
        <taxon>Sphingomonadales</taxon>
        <taxon>Sphingomonadaceae</taxon>
        <taxon>Sphingopyxis</taxon>
    </lineage>
</organism>
<keyword evidence="1" id="KW-1133">Transmembrane helix</keyword>
<dbReference type="InterPro" id="IPR021279">
    <property type="entry name" value="DUF2721"/>
</dbReference>
<dbReference type="AlphaFoldDB" id="A0A142VZK9"/>
<feature type="transmembrane region" description="Helical" evidence="1">
    <location>
        <begin position="74"/>
        <end position="98"/>
    </location>
</feature>
<reference evidence="2 3" key="2">
    <citation type="journal article" date="2016" name="Genome Announc.">
        <title>Complete Genome Sequence of Sphingopyxis terrae Strain 203-1 (NBRC 111660), a Polyethylene Glycol Degrader.</title>
        <authorList>
            <person name="Ohtsubo Y."/>
            <person name="Nonoyama S."/>
            <person name="Nagata Y."/>
            <person name="Numata M."/>
            <person name="Tsuchikane K."/>
            <person name="Hosoyama A."/>
            <person name="Yamazoe A."/>
            <person name="Tsuda M."/>
            <person name="Fujita N."/>
            <person name="Kawai F."/>
        </authorList>
    </citation>
    <scope>NUCLEOTIDE SEQUENCE [LARGE SCALE GENOMIC DNA]</scope>
    <source>
        <strain evidence="2 3">203-1</strain>
    </source>
</reference>
<feature type="transmembrane region" description="Helical" evidence="1">
    <location>
        <begin position="104"/>
        <end position="130"/>
    </location>
</feature>
<proteinExistence type="predicted"/>
<dbReference type="STRING" id="1219058.AOA14_11585"/>
<dbReference type="Pfam" id="PF11026">
    <property type="entry name" value="DUF2721"/>
    <property type="match status" value="1"/>
</dbReference>
<accession>A0A142VZK9</accession>